<dbReference type="AlphaFoldDB" id="A0A9Q1C2J1"/>
<feature type="transmembrane region" description="Helical" evidence="1">
    <location>
        <begin position="360"/>
        <end position="386"/>
    </location>
</feature>
<organism evidence="2 3">
    <name type="scientific">Holothuria leucospilota</name>
    <name type="common">Black long sea cucumber</name>
    <name type="synonym">Mertensiothuria leucospilota</name>
    <dbReference type="NCBI Taxonomy" id="206669"/>
    <lineage>
        <taxon>Eukaryota</taxon>
        <taxon>Metazoa</taxon>
        <taxon>Echinodermata</taxon>
        <taxon>Eleutherozoa</taxon>
        <taxon>Echinozoa</taxon>
        <taxon>Holothuroidea</taxon>
        <taxon>Aspidochirotacea</taxon>
        <taxon>Aspidochirotida</taxon>
        <taxon>Holothuriidae</taxon>
        <taxon>Holothuria</taxon>
    </lineage>
</organism>
<comment type="caution">
    <text evidence="2">The sequence shown here is derived from an EMBL/GenBank/DDBJ whole genome shotgun (WGS) entry which is preliminary data.</text>
</comment>
<accession>A0A9Q1C2J1</accession>
<feature type="transmembrane region" description="Helical" evidence="1">
    <location>
        <begin position="262"/>
        <end position="281"/>
    </location>
</feature>
<feature type="transmembrane region" description="Helical" evidence="1">
    <location>
        <begin position="149"/>
        <end position="168"/>
    </location>
</feature>
<gene>
    <name evidence="2" type="ORF">HOLleu_18938</name>
</gene>
<protein>
    <submittedName>
        <fullName evidence="2">Uncharacterized protein</fullName>
    </submittedName>
</protein>
<keyword evidence="1" id="KW-0812">Transmembrane</keyword>
<keyword evidence="1" id="KW-0472">Membrane</keyword>
<feature type="transmembrane region" description="Helical" evidence="1">
    <location>
        <begin position="180"/>
        <end position="202"/>
    </location>
</feature>
<feature type="transmembrane region" description="Helical" evidence="1">
    <location>
        <begin position="406"/>
        <end position="432"/>
    </location>
</feature>
<reference evidence="2" key="1">
    <citation type="submission" date="2021-10" db="EMBL/GenBank/DDBJ databases">
        <title>Tropical sea cucumber genome reveals ecological adaptation and Cuvierian tubules defense mechanism.</title>
        <authorList>
            <person name="Chen T."/>
        </authorList>
    </citation>
    <scope>NUCLEOTIDE SEQUENCE</scope>
    <source>
        <strain evidence="2">Nanhai2018</strain>
        <tissue evidence="2">Muscle</tissue>
    </source>
</reference>
<keyword evidence="3" id="KW-1185">Reference proteome</keyword>
<sequence>MEMSLLAGNEEGDRRSFFPWQQSIRLSDSTKSEWPPMIWFILKITGLFYHRNVVTKRWCISCEVDNYKSSLCTDQDGHRQTDMIMWDSTDLTTCYEHKLLDDELNLLSPQHERYCKACETCWWDRYGKVSVYTEADIGAQAWNHRGSRLVSVVILLLVASLILFETIFTENKLFAKRELLLHFMSYTSFLCPLFVFPVMNICSKVRSALSGRVLGLWATSLNARYIVQRLQYLDLSKDGKERDKFICLFQINRHRHGLPSKWFLIICLVWPICCSTYRAYITFALKGYSDIAHRLNCLTVGITEFMWGCFVYMLFLMRLSFQIQLELVLDFIKKCEGNEDLCQRVVRRLTIDFRCFRDCVAVYMTMMIPLCVLGASTSITWQYLILAHIDKDCSSLWCVTERNINIMIWSDVLMFSSLGPIAIGGFNVNYLWENFQLHVKFMQNKIHQGFWNKLVRFLERTEDQVPYFSFTTILSVVSLYMAFNFDENDIDTTADIPI</sequence>
<dbReference type="Proteomes" id="UP001152320">
    <property type="component" value="Chromosome 8"/>
</dbReference>
<dbReference type="OrthoDB" id="10042460at2759"/>
<feature type="transmembrane region" description="Helical" evidence="1">
    <location>
        <begin position="293"/>
        <end position="315"/>
    </location>
</feature>
<evidence type="ECO:0000256" key="1">
    <source>
        <dbReference type="SAM" id="Phobius"/>
    </source>
</evidence>
<keyword evidence="1" id="KW-1133">Transmembrane helix</keyword>
<evidence type="ECO:0000313" key="3">
    <source>
        <dbReference type="Proteomes" id="UP001152320"/>
    </source>
</evidence>
<name>A0A9Q1C2J1_HOLLE</name>
<proteinExistence type="predicted"/>
<evidence type="ECO:0000313" key="2">
    <source>
        <dbReference type="EMBL" id="KAJ8037983.1"/>
    </source>
</evidence>
<dbReference type="EMBL" id="JAIZAY010000008">
    <property type="protein sequence ID" value="KAJ8037983.1"/>
    <property type="molecule type" value="Genomic_DNA"/>
</dbReference>
<feature type="transmembrane region" description="Helical" evidence="1">
    <location>
        <begin position="465"/>
        <end position="483"/>
    </location>
</feature>